<comment type="similarity">
    <text evidence="13">Belongs to the RING-type zinc finger family. ATL subfamily.</text>
</comment>
<feature type="transmembrane region" description="Helical" evidence="15">
    <location>
        <begin position="30"/>
        <end position="50"/>
    </location>
</feature>
<keyword evidence="12 15" id="KW-0472">Membrane</keyword>
<dbReference type="InterPro" id="IPR044600">
    <property type="entry name" value="ATL1/ATL16-like"/>
</dbReference>
<keyword evidence="11 15" id="KW-1133">Transmembrane helix</keyword>
<keyword evidence="6 15" id="KW-0812">Transmembrane</keyword>
<organism evidence="17 18">
    <name type="scientific">Lithospermum erythrorhizon</name>
    <name type="common">Purple gromwell</name>
    <name type="synonym">Lithospermum officinale var. erythrorhizon</name>
    <dbReference type="NCBI Taxonomy" id="34254"/>
    <lineage>
        <taxon>Eukaryota</taxon>
        <taxon>Viridiplantae</taxon>
        <taxon>Streptophyta</taxon>
        <taxon>Embryophyta</taxon>
        <taxon>Tracheophyta</taxon>
        <taxon>Spermatophyta</taxon>
        <taxon>Magnoliopsida</taxon>
        <taxon>eudicotyledons</taxon>
        <taxon>Gunneridae</taxon>
        <taxon>Pentapetalae</taxon>
        <taxon>asterids</taxon>
        <taxon>lamiids</taxon>
        <taxon>Boraginales</taxon>
        <taxon>Boraginaceae</taxon>
        <taxon>Boraginoideae</taxon>
        <taxon>Lithospermeae</taxon>
        <taxon>Lithospermum</taxon>
    </lineage>
</organism>
<comment type="catalytic activity">
    <reaction evidence="1">
        <text>S-ubiquitinyl-[E2 ubiquitin-conjugating enzyme]-L-cysteine + [acceptor protein]-L-lysine = [E2 ubiquitin-conjugating enzyme]-L-cysteine + N(6)-ubiquitinyl-[acceptor protein]-L-lysine.</text>
        <dbReference type="EC" id="2.3.2.27"/>
    </reaction>
</comment>
<evidence type="ECO:0000313" key="18">
    <source>
        <dbReference type="Proteomes" id="UP001454036"/>
    </source>
</evidence>
<dbReference type="SMART" id="SM00184">
    <property type="entry name" value="RING"/>
    <property type="match status" value="1"/>
</dbReference>
<comment type="subcellular location">
    <subcellularLocation>
        <location evidence="2">Membrane</location>
        <topology evidence="2">Single-pass membrane protein</topology>
    </subcellularLocation>
</comment>
<dbReference type="InterPro" id="IPR013083">
    <property type="entry name" value="Znf_RING/FYVE/PHD"/>
</dbReference>
<dbReference type="Pfam" id="PF13639">
    <property type="entry name" value="zf-RING_2"/>
    <property type="match status" value="1"/>
</dbReference>
<evidence type="ECO:0000256" key="7">
    <source>
        <dbReference type="ARBA" id="ARBA00022723"/>
    </source>
</evidence>
<evidence type="ECO:0000256" key="11">
    <source>
        <dbReference type="ARBA" id="ARBA00022989"/>
    </source>
</evidence>
<dbReference type="GO" id="GO:0016020">
    <property type="term" value="C:membrane"/>
    <property type="evidence" value="ECO:0007669"/>
    <property type="project" value="UniProtKB-SubCell"/>
</dbReference>
<evidence type="ECO:0000256" key="9">
    <source>
        <dbReference type="ARBA" id="ARBA00022786"/>
    </source>
</evidence>
<dbReference type="GO" id="GO:0061630">
    <property type="term" value="F:ubiquitin protein ligase activity"/>
    <property type="evidence" value="ECO:0007669"/>
    <property type="project" value="UniProtKB-EC"/>
</dbReference>
<evidence type="ECO:0000313" key="17">
    <source>
        <dbReference type="EMBL" id="GAA0164053.1"/>
    </source>
</evidence>
<evidence type="ECO:0000256" key="6">
    <source>
        <dbReference type="ARBA" id="ARBA00022692"/>
    </source>
</evidence>
<keyword evidence="10" id="KW-0862">Zinc</keyword>
<evidence type="ECO:0000256" key="1">
    <source>
        <dbReference type="ARBA" id="ARBA00000900"/>
    </source>
</evidence>
<keyword evidence="7" id="KW-0479">Metal-binding</keyword>
<evidence type="ECO:0000256" key="10">
    <source>
        <dbReference type="ARBA" id="ARBA00022833"/>
    </source>
</evidence>
<dbReference type="EC" id="2.3.2.27" evidence="4"/>
<name>A0AAV3QLP2_LITER</name>
<dbReference type="GO" id="GO:0008270">
    <property type="term" value="F:zinc ion binding"/>
    <property type="evidence" value="ECO:0007669"/>
    <property type="project" value="UniProtKB-KW"/>
</dbReference>
<keyword evidence="18" id="KW-1185">Reference proteome</keyword>
<gene>
    <name evidence="17" type="ORF">LIER_39709</name>
</gene>
<dbReference type="EMBL" id="BAABME010021733">
    <property type="protein sequence ID" value="GAA0164053.1"/>
    <property type="molecule type" value="Genomic_DNA"/>
</dbReference>
<evidence type="ECO:0000256" key="13">
    <source>
        <dbReference type="ARBA" id="ARBA00024209"/>
    </source>
</evidence>
<reference evidence="17 18" key="1">
    <citation type="submission" date="2024-01" db="EMBL/GenBank/DDBJ databases">
        <title>The complete chloroplast genome sequence of Lithospermum erythrorhizon: insights into the phylogenetic relationship among Boraginaceae species and the maternal lineages of purple gromwells.</title>
        <authorList>
            <person name="Okada T."/>
            <person name="Watanabe K."/>
        </authorList>
    </citation>
    <scope>NUCLEOTIDE SEQUENCE [LARGE SCALE GENOMIC DNA]</scope>
</reference>
<dbReference type="AlphaFoldDB" id="A0AAV3QLP2"/>
<dbReference type="PROSITE" id="PS50089">
    <property type="entry name" value="ZF_RING_2"/>
    <property type="match status" value="1"/>
</dbReference>
<comment type="pathway">
    <text evidence="3">Protein modification; protein ubiquitination.</text>
</comment>
<dbReference type="PANTHER" id="PTHR46913">
    <property type="entry name" value="RING-H2 FINGER PROTEIN ATL16"/>
    <property type="match status" value="1"/>
</dbReference>
<dbReference type="Gene3D" id="3.30.40.10">
    <property type="entry name" value="Zinc/RING finger domain, C3HC4 (zinc finger)"/>
    <property type="match status" value="1"/>
</dbReference>
<dbReference type="GO" id="GO:0016567">
    <property type="term" value="P:protein ubiquitination"/>
    <property type="evidence" value="ECO:0007669"/>
    <property type="project" value="InterPro"/>
</dbReference>
<keyword evidence="9" id="KW-0833">Ubl conjugation pathway</keyword>
<dbReference type="SUPFAM" id="SSF57850">
    <property type="entry name" value="RING/U-box"/>
    <property type="match status" value="1"/>
</dbReference>
<protein>
    <recommendedName>
        <fullName evidence="4">RING-type E3 ubiquitin transferase</fullName>
        <ecNumber evidence="4">2.3.2.27</ecNumber>
    </recommendedName>
</protein>
<evidence type="ECO:0000256" key="3">
    <source>
        <dbReference type="ARBA" id="ARBA00004906"/>
    </source>
</evidence>
<accession>A0AAV3QLP2</accession>
<dbReference type="InterPro" id="IPR001841">
    <property type="entry name" value="Znf_RING"/>
</dbReference>
<evidence type="ECO:0000256" key="8">
    <source>
        <dbReference type="ARBA" id="ARBA00022771"/>
    </source>
</evidence>
<evidence type="ECO:0000256" key="4">
    <source>
        <dbReference type="ARBA" id="ARBA00012483"/>
    </source>
</evidence>
<feature type="domain" description="RING-type" evidence="16">
    <location>
        <begin position="100"/>
        <end position="142"/>
    </location>
</feature>
<evidence type="ECO:0000256" key="14">
    <source>
        <dbReference type="PROSITE-ProRule" id="PRU00175"/>
    </source>
</evidence>
<dbReference type="FunFam" id="3.30.40.10:FF:000187">
    <property type="entry name" value="E3 ubiquitin-protein ligase ATL6"/>
    <property type="match status" value="1"/>
</dbReference>
<sequence length="151" mass="17208">MNSKDFKSDTLSYVSFVNKSSSHFHRSRGLTIFITLAFCFIMIALFLIYVCRSCRRHLPRTRGLYPPRTRGLDAEIINSLPLFLLSTLESDETAVTESECSICLGSFEDHEMVRVLPICHHVFHSECVDIWLTTRSSCPLCRTSVDHSICA</sequence>
<dbReference type="Proteomes" id="UP001454036">
    <property type="component" value="Unassembled WGS sequence"/>
</dbReference>
<evidence type="ECO:0000256" key="15">
    <source>
        <dbReference type="SAM" id="Phobius"/>
    </source>
</evidence>
<evidence type="ECO:0000256" key="2">
    <source>
        <dbReference type="ARBA" id="ARBA00004167"/>
    </source>
</evidence>
<comment type="caution">
    <text evidence="17">The sequence shown here is derived from an EMBL/GenBank/DDBJ whole genome shotgun (WGS) entry which is preliminary data.</text>
</comment>
<keyword evidence="8 14" id="KW-0863">Zinc-finger</keyword>
<dbReference type="PANTHER" id="PTHR46913:SF1">
    <property type="entry name" value="RING-H2 FINGER PROTEIN ATL16"/>
    <property type="match status" value="1"/>
</dbReference>
<evidence type="ECO:0000256" key="5">
    <source>
        <dbReference type="ARBA" id="ARBA00022679"/>
    </source>
</evidence>
<proteinExistence type="inferred from homology"/>
<keyword evidence="5" id="KW-0808">Transferase</keyword>
<evidence type="ECO:0000256" key="12">
    <source>
        <dbReference type="ARBA" id="ARBA00023136"/>
    </source>
</evidence>
<evidence type="ECO:0000259" key="16">
    <source>
        <dbReference type="PROSITE" id="PS50089"/>
    </source>
</evidence>